<accession>A0AA88NF77</accession>
<feature type="coiled-coil region" evidence="1">
    <location>
        <begin position="67"/>
        <end position="94"/>
    </location>
</feature>
<keyword evidence="3" id="KW-1185">Reference proteome</keyword>
<evidence type="ECO:0000313" key="3">
    <source>
        <dbReference type="Proteomes" id="UP001187315"/>
    </source>
</evidence>
<proteinExistence type="predicted"/>
<keyword evidence="1" id="KW-0175">Coiled coil</keyword>
<organism evidence="2 3">
    <name type="scientific">Tachysurus vachellii</name>
    <name type="common">Darkbarbel catfish</name>
    <name type="synonym">Pelteobagrus vachellii</name>
    <dbReference type="NCBI Taxonomy" id="175792"/>
    <lineage>
        <taxon>Eukaryota</taxon>
        <taxon>Metazoa</taxon>
        <taxon>Chordata</taxon>
        <taxon>Craniata</taxon>
        <taxon>Vertebrata</taxon>
        <taxon>Euteleostomi</taxon>
        <taxon>Actinopterygii</taxon>
        <taxon>Neopterygii</taxon>
        <taxon>Teleostei</taxon>
        <taxon>Ostariophysi</taxon>
        <taxon>Siluriformes</taxon>
        <taxon>Bagridae</taxon>
        <taxon>Tachysurus</taxon>
    </lineage>
</organism>
<name>A0AA88NF77_TACVA</name>
<reference evidence="2" key="1">
    <citation type="submission" date="2023-08" db="EMBL/GenBank/DDBJ databases">
        <title>Pelteobagrus vachellii genome.</title>
        <authorList>
            <person name="Liu H."/>
        </authorList>
    </citation>
    <scope>NUCLEOTIDE SEQUENCE</scope>
    <source>
        <strain evidence="2">PRFRI_2022a</strain>
        <tissue evidence="2">Muscle</tissue>
    </source>
</reference>
<evidence type="ECO:0000256" key="1">
    <source>
        <dbReference type="SAM" id="Coils"/>
    </source>
</evidence>
<gene>
    <name evidence="2" type="ORF">Q7C36_005610</name>
</gene>
<dbReference type="AlphaFoldDB" id="A0AA88NF77"/>
<sequence length="267" mass="31112">MSYKKNSFSEQFTLCSALLQATQQGESQAAELKEKQQILNSAQDTLSKIVKSYATVSSNIKLKVQQITGITNEMEHVNRQIERQQTEIQVIQMENRAFCCSIEEQLENSHSLLAWYNNCHNKMKSYKMSLATLESQTTIHMELMEKREKVKRQKEHIHELKMDLQNPEGNAIQQAQKEIVIIKAQIHKTKELVRRKATILENEKKNHSQLRRDIAIHNRRCEAIIKWLCCQLNKSQSTNRELSSEIFHMEKEVKHLKKQLGTLNNVG</sequence>
<dbReference type="EMBL" id="JAVHJS010000005">
    <property type="protein sequence ID" value="KAK2857691.1"/>
    <property type="molecule type" value="Genomic_DNA"/>
</dbReference>
<dbReference type="Proteomes" id="UP001187315">
    <property type="component" value="Unassembled WGS sequence"/>
</dbReference>
<comment type="caution">
    <text evidence="2">The sequence shown here is derived from an EMBL/GenBank/DDBJ whole genome shotgun (WGS) entry which is preliminary data.</text>
</comment>
<feature type="coiled-coil region" evidence="1">
    <location>
        <begin position="143"/>
        <end position="259"/>
    </location>
</feature>
<evidence type="ECO:0000313" key="2">
    <source>
        <dbReference type="EMBL" id="KAK2857691.1"/>
    </source>
</evidence>
<protein>
    <recommendedName>
        <fullName evidence="4">Coiled-coil domain-containing protein 122</fullName>
    </recommendedName>
</protein>
<evidence type="ECO:0008006" key="4">
    <source>
        <dbReference type="Google" id="ProtNLM"/>
    </source>
</evidence>